<evidence type="ECO:0000256" key="2">
    <source>
        <dbReference type="ARBA" id="ARBA00022692"/>
    </source>
</evidence>
<evidence type="ECO:0000256" key="4">
    <source>
        <dbReference type="SAM" id="MobiDB-lite"/>
    </source>
</evidence>
<proteinExistence type="predicted"/>
<keyword evidence="5" id="KW-0472">Membrane</keyword>
<dbReference type="GO" id="GO:0016757">
    <property type="term" value="F:glycosyltransferase activity"/>
    <property type="evidence" value="ECO:0007669"/>
    <property type="project" value="TreeGrafter"/>
</dbReference>
<dbReference type="InParanoid" id="D7FLX6"/>
<name>D7FLX6_ECTSI</name>
<dbReference type="STRING" id="2880.D7FLX6"/>
<evidence type="ECO:0000313" key="7">
    <source>
        <dbReference type="Proteomes" id="UP000002630"/>
    </source>
</evidence>
<evidence type="ECO:0000313" key="6">
    <source>
        <dbReference type="EMBL" id="CBJ29801.1"/>
    </source>
</evidence>
<dbReference type="PANTHER" id="PTHR21461:SF69">
    <property type="entry name" value="GLYCOSYLTRANSFERASE FAMILY 92 PROTEIN"/>
    <property type="match status" value="1"/>
</dbReference>
<dbReference type="AlphaFoldDB" id="D7FLX6"/>
<feature type="compositionally biased region" description="Basic residues" evidence="4">
    <location>
        <begin position="82"/>
        <end position="91"/>
    </location>
</feature>
<evidence type="ECO:0000256" key="5">
    <source>
        <dbReference type="SAM" id="Phobius"/>
    </source>
</evidence>
<dbReference type="Proteomes" id="UP000002630">
    <property type="component" value="Linkage Group LG21"/>
</dbReference>
<dbReference type="EMBL" id="FN649746">
    <property type="protein sequence ID" value="CBJ29801.1"/>
    <property type="molecule type" value="Genomic_DNA"/>
</dbReference>
<dbReference type="PANTHER" id="PTHR21461">
    <property type="entry name" value="GLYCOSYLTRANSFERASE FAMILY 92 PROTEIN"/>
    <property type="match status" value="1"/>
</dbReference>
<dbReference type="InterPro" id="IPR029044">
    <property type="entry name" value="Nucleotide-diphossugar_trans"/>
</dbReference>
<keyword evidence="7" id="KW-1185">Reference proteome</keyword>
<organism evidence="6 7">
    <name type="scientific">Ectocarpus siliculosus</name>
    <name type="common">Brown alga</name>
    <name type="synonym">Conferva siliculosa</name>
    <dbReference type="NCBI Taxonomy" id="2880"/>
    <lineage>
        <taxon>Eukaryota</taxon>
        <taxon>Sar</taxon>
        <taxon>Stramenopiles</taxon>
        <taxon>Ochrophyta</taxon>
        <taxon>PX clade</taxon>
        <taxon>Phaeophyceae</taxon>
        <taxon>Ectocarpales</taxon>
        <taxon>Ectocarpaceae</taxon>
        <taxon>Ectocarpus</taxon>
    </lineage>
</organism>
<evidence type="ECO:0000256" key="1">
    <source>
        <dbReference type="ARBA" id="ARBA00004167"/>
    </source>
</evidence>
<dbReference type="EMBL" id="FN648158">
    <property type="protein sequence ID" value="CBJ29801.1"/>
    <property type="molecule type" value="Genomic_DNA"/>
</dbReference>
<feature type="region of interest" description="Disordered" evidence="4">
    <location>
        <begin position="71"/>
        <end position="162"/>
    </location>
</feature>
<dbReference type="Pfam" id="PF13704">
    <property type="entry name" value="Glyco_tranf_2_4"/>
    <property type="match status" value="1"/>
</dbReference>
<feature type="transmembrane region" description="Helical" evidence="5">
    <location>
        <begin position="29"/>
        <end position="48"/>
    </location>
</feature>
<gene>
    <name evidence="6" type="ORF">Esi_0162_0007</name>
</gene>
<keyword evidence="2 5" id="KW-0812">Transmembrane</keyword>
<protein>
    <submittedName>
        <fullName evidence="6">Glycosyltransferase</fullName>
    </submittedName>
</protein>
<reference evidence="6 7" key="1">
    <citation type="journal article" date="2010" name="Nature">
        <title>The Ectocarpus genome and the independent evolution of multicellularity in brown algae.</title>
        <authorList>
            <person name="Cock J.M."/>
            <person name="Sterck L."/>
            <person name="Rouze P."/>
            <person name="Scornet D."/>
            <person name="Allen A.E."/>
            <person name="Amoutzias G."/>
            <person name="Anthouard V."/>
            <person name="Artiguenave F."/>
            <person name="Aury J.M."/>
            <person name="Badger J.H."/>
            <person name="Beszteri B."/>
            <person name="Billiau K."/>
            <person name="Bonnet E."/>
            <person name="Bothwell J.H."/>
            <person name="Bowler C."/>
            <person name="Boyen C."/>
            <person name="Brownlee C."/>
            <person name="Carrano C.J."/>
            <person name="Charrier B."/>
            <person name="Cho G.Y."/>
            <person name="Coelho S.M."/>
            <person name="Collen J."/>
            <person name="Corre E."/>
            <person name="Da Silva C."/>
            <person name="Delage L."/>
            <person name="Delaroque N."/>
            <person name="Dittami S.M."/>
            <person name="Doulbeau S."/>
            <person name="Elias M."/>
            <person name="Farnham G."/>
            <person name="Gachon C.M."/>
            <person name="Gschloessl B."/>
            <person name="Heesch S."/>
            <person name="Jabbari K."/>
            <person name="Jubin C."/>
            <person name="Kawai H."/>
            <person name="Kimura K."/>
            <person name="Kloareg B."/>
            <person name="Kupper F.C."/>
            <person name="Lang D."/>
            <person name="Le Bail A."/>
            <person name="Leblanc C."/>
            <person name="Lerouge P."/>
            <person name="Lohr M."/>
            <person name="Lopez P.J."/>
            <person name="Martens C."/>
            <person name="Maumus F."/>
            <person name="Michel G."/>
            <person name="Miranda-Saavedra D."/>
            <person name="Morales J."/>
            <person name="Moreau H."/>
            <person name="Motomura T."/>
            <person name="Nagasato C."/>
            <person name="Napoli C.A."/>
            <person name="Nelson D.R."/>
            <person name="Nyvall-Collen P."/>
            <person name="Peters A.F."/>
            <person name="Pommier C."/>
            <person name="Potin P."/>
            <person name="Poulain J."/>
            <person name="Quesneville H."/>
            <person name="Read B."/>
            <person name="Rensing S.A."/>
            <person name="Ritter A."/>
            <person name="Rousvoal S."/>
            <person name="Samanta M."/>
            <person name="Samson G."/>
            <person name="Schroeder D.C."/>
            <person name="Segurens B."/>
            <person name="Strittmatter M."/>
            <person name="Tonon T."/>
            <person name="Tregear J.W."/>
            <person name="Valentin K."/>
            <person name="von Dassow P."/>
            <person name="Yamagishi T."/>
            <person name="Van de Peer Y."/>
            <person name="Wincker P."/>
        </authorList>
    </citation>
    <scope>NUCLEOTIDE SEQUENCE [LARGE SCALE GENOMIC DNA]</scope>
    <source>
        <strain evidence="7">Ec32 / CCAP1310/4</strain>
    </source>
</reference>
<accession>D7FLX6</accession>
<dbReference type="OrthoDB" id="2526284at2759"/>
<comment type="subcellular location">
    <subcellularLocation>
        <location evidence="1">Membrane</location>
        <topology evidence="1">Single-pass membrane protein</topology>
    </subcellularLocation>
</comment>
<keyword evidence="3 5" id="KW-1133">Transmembrane helix</keyword>
<dbReference type="GO" id="GO:0016020">
    <property type="term" value="C:membrane"/>
    <property type="evidence" value="ECO:0007669"/>
    <property type="project" value="UniProtKB-SubCell"/>
</dbReference>
<dbReference type="SUPFAM" id="SSF53448">
    <property type="entry name" value="Nucleotide-diphospho-sugar transferases"/>
    <property type="match status" value="1"/>
</dbReference>
<sequence length="446" mass="49961">MAETPRPHGGNQEEELEEYTTSAGNNCQYGWYMMGAAVFLSLVAAVALSGSLGETPPIAATTLEEFQRRKAWDEGATTGGGYRRRRRKRRSLSGEASGQGVPTVELGEELPTQSPQSKDEKKSDDSTEPPESWKGRGGPFGIDGDWRNALQEDGGDGAENGLRGEACMTHENRKEVAVCLRTKDYGRFLPEWVAFHYAIGVDEVSIYDDNSVDQTSEVLKPFVSAGIVRYIFDMIPRRNAQMEPLNRCLRHYINRKKDDPENAPSWLLFHDNDEYVYPRDTSMTLFDALNKHESTCCALVRRIQYGSGGHDEMPRGLVMDSFMAHQNDSSHHANPKVVVNLTPTESDPVAPPLKSMHKAEGCACLDLKQEVLINHYLGSRGDYLERVHRYWSTYMAGDNDPGHRLSQRDVNDRVSDTITHWSCSTREVLYRVDNGLDLQTGLPPST</sequence>
<evidence type="ECO:0000256" key="3">
    <source>
        <dbReference type="ARBA" id="ARBA00022989"/>
    </source>
</evidence>
<dbReference type="GO" id="GO:0005737">
    <property type="term" value="C:cytoplasm"/>
    <property type="evidence" value="ECO:0007669"/>
    <property type="project" value="TreeGrafter"/>
</dbReference>